<sequence length="206" mass="22634">LALALFLSSLASQLSRVGSQTYVLDDSIGLGRQFDGIGGLSGGGATSRLLVSYKAPQRDQILDLLFKPQFGADLQILKVEIGGDAQSTDGTESSHMHSKDDFNYQRGYEWWLMTEAKKRNPDIKLYGLPWAFPAWVGNGVGVRTLTRPSLLTTLSSGPGAKQHYNLDINYIGIWNEKHFNITYIKTLRHVLDSSGLSSVQIVASDD</sequence>
<proteinExistence type="inferred from homology"/>
<dbReference type="InterPro" id="IPR001286">
    <property type="entry name" value="Glyco_hydro_59"/>
</dbReference>
<feature type="signal peptide" evidence="6">
    <location>
        <begin position="1"/>
        <end position="19"/>
    </location>
</feature>
<evidence type="ECO:0000259" key="7">
    <source>
        <dbReference type="Pfam" id="PF02057"/>
    </source>
</evidence>
<evidence type="ECO:0000313" key="8">
    <source>
        <dbReference type="EMBL" id="CAI8035627.1"/>
    </source>
</evidence>
<dbReference type="EMBL" id="CASHTH010002813">
    <property type="protein sequence ID" value="CAI8035627.1"/>
    <property type="molecule type" value="Genomic_DNA"/>
</dbReference>
<dbReference type="SUPFAM" id="SSF51445">
    <property type="entry name" value="(Trans)glycosidases"/>
    <property type="match status" value="1"/>
</dbReference>
<evidence type="ECO:0000313" key="9">
    <source>
        <dbReference type="Proteomes" id="UP001174909"/>
    </source>
</evidence>
<evidence type="ECO:0000256" key="3">
    <source>
        <dbReference type="ARBA" id="ARBA00022919"/>
    </source>
</evidence>
<evidence type="ECO:0000256" key="5">
    <source>
        <dbReference type="ARBA" id="ARBA00033098"/>
    </source>
</evidence>
<evidence type="ECO:0000256" key="1">
    <source>
        <dbReference type="ARBA" id="ARBA00005637"/>
    </source>
</evidence>
<dbReference type="Gene3D" id="3.20.20.70">
    <property type="entry name" value="Aldolase class I"/>
    <property type="match status" value="1"/>
</dbReference>
<dbReference type="GO" id="GO:0016020">
    <property type="term" value="C:membrane"/>
    <property type="evidence" value="ECO:0007669"/>
    <property type="project" value="GOC"/>
</dbReference>
<dbReference type="GO" id="GO:0005764">
    <property type="term" value="C:lysosome"/>
    <property type="evidence" value="ECO:0007669"/>
    <property type="project" value="TreeGrafter"/>
</dbReference>
<evidence type="ECO:0000256" key="6">
    <source>
        <dbReference type="SAM" id="SignalP"/>
    </source>
</evidence>
<feature type="chain" id="PRO_5041380893" description="galactosylceramidase" evidence="6">
    <location>
        <begin position="20"/>
        <end position="206"/>
    </location>
</feature>
<dbReference type="InterPro" id="IPR049161">
    <property type="entry name" value="GH59_cat"/>
</dbReference>
<dbReference type="GO" id="GO:0006683">
    <property type="term" value="P:galactosylceramide catabolic process"/>
    <property type="evidence" value="ECO:0007669"/>
    <property type="project" value="InterPro"/>
</dbReference>
<gene>
    <name evidence="8" type="ORF">GBAR_LOCUS19964</name>
</gene>
<dbReference type="GO" id="GO:0004336">
    <property type="term" value="F:galactosylceramidase activity"/>
    <property type="evidence" value="ECO:0007669"/>
    <property type="project" value="UniProtKB-EC"/>
</dbReference>
<keyword evidence="6" id="KW-0732">Signal</keyword>
<keyword evidence="3" id="KW-0443">Lipid metabolism</keyword>
<comment type="similarity">
    <text evidence="1">Belongs to the glycosyl hydrolase 59 family.</text>
</comment>
<keyword evidence="4" id="KW-0442">Lipid degradation</keyword>
<dbReference type="Pfam" id="PF02057">
    <property type="entry name" value="Glyco_hydro_59"/>
    <property type="match status" value="1"/>
</dbReference>
<organism evidence="8 9">
    <name type="scientific">Geodia barretti</name>
    <name type="common">Barrett's horny sponge</name>
    <dbReference type="NCBI Taxonomy" id="519541"/>
    <lineage>
        <taxon>Eukaryota</taxon>
        <taxon>Metazoa</taxon>
        <taxon>Porifera</taxon>
        <taxon>Demospongiae</taxon>
        <taxon>Heteroscleromorpha</taxon>
        <taxon>Tetractinellida</taxon>
        <taxon>Astrophorina</taxon>
        <taxon>Geodiidae</taxon>
        <taxon>Geodia</taxon>
    </lineage>
</organism>
<accession>A0AA35SUJ4</accession>
<comment type="caution">
    <text evidence="8">The sequence shown here is derived from an EMBL/GenBank/DDBJ whole genome shotgun (WGS) entry which is preliminary data.</text>
</comment>
<dbReference type="AlphaFoldDB" id="A0AA35SUJ4"/>
<dbReference type="Proteomes" id="UP001174909">
    <property type="component" value="Unassembled WGS sequence"/>
</dbReference>
<name>A0AA35SUJ4_GEOBA</name>
<dbReference type="InterPro" id="IPR013785">
    <property type="entry name" value="Aldolase_TIM"/>
</dbReference>
<keyword evidence="3" id="KW-0746">Sphingolipid metabolism</keyword>
<dbReference type="PANTHER" id="PTHR15172">
    <property type="entry name" value="GALACTOCEREBROSIDASE"/>
    <property type="match status" value="1"/>
</dbReference>
<dbReference type="EC" id="3.2.1.46" evidence="2"/>
<evidence type="ECO:0000256" key="4">
    <source>
        <dbReference type="ARBA" id="ARBA00022963"/>
    </source>
</evidence>
<evidence type="ECO:0000256" key="2">
    <source>
        <dbReference type="ARBA" id="ARBA00012657"/>
    </source>
</evidence>
<feature type="non-terminal residue" evidence="8">
    <location>
        <position position="1"/>
    </location>
</feature>
<keyword evidence="9" id="KW-1185">Reference proteome</keyword>
<dbReference type="PANTHER" id="PTHR15172:SF1">
    <property type="entry name" value="GALACTOCEREBROSIDASE"/>
    <property type="match status" value="1"/>
</dbReference>
<protein>
    <recommendedName>
        <fullName evidence="2">galactosylceramidase</fullName>
        <ecNumber evidence="2">3.2.1.46</ecNumber>
    </recommendedName>
    <alternativeName>
        <fullName evidence="5">Galactosylceramidase</fullName>
    </alternativeName>
</protein>
<feature type="domain" description="Glycosyl hydrolase family 59 catalytic" evidence="7">
    <location>
        <begin position="34"/>
        <end position="206"/>
    </location>
</feature>
<reference evidence="8" key="1">
    <citation type="submission" date="2023-03" db="EMBL/GenBank/DDBJ databases">
        <authorList>
            <person name="Steffen K."/>
            <person name="Cardenas P."/>
        </authorList>
    </citation>
    <scope>NUCLEOTIDE SEQUENCE</scope>
</reference>
<dbReference type="InterPro" id="IPR017853">
    <property type="entry name" value="GH"/>
</dbReference>
<feature type="non-terminal residue" evidence="8">
    <location>
        <position position="206"/>
    </location>
</feature>